<dbReference type="SUPFAM" id="SSF46689">
    <property type="entry name" value="Homeodomain-like"/>
    <property type="match status" value="1"/>
</dbReference>
<dbReference type="SMART" id="SM00342">
    <property type="entry name" value="HTH_ARAC"/>
    <property type="match status" value="1"/>
</dbReference>
<dbReference type="RefSeq" id="WP_183896839.1">
    <property type="nucleotide sequence ID" value="NZ_JACIDV010000008.1"/>
</dbReference>
<dbReference type="PANTHER" id="PTHR46796:SF2">
    <property type="entry name" value="TRANSCRIPTIONAL REGULATORY PROTEIN"/>
    <property type="match status" value="1"/>
</dbReference>
<proteinExistence type="predicted"/>
<dbReference type="EMBL" id="JACIDV010000008">
    <property type="protein sequence ID" value="MBB3946920.1"/>
    <property type="molecule type" value="Genomic_DNA"/>
</dbReference>
<dbReference type="GO" id="GO:0043565">
    <property type="term" value="F:sequence-specific DNA binding"/>
    <property type="evidence" value="ECO:0007669"/>
    <property type="project" value="InterPro"/>
</dbReference>
<keyword evidence="6" id="KW-1185">Reference proteome</keyword>
<gene>
    <name evidence="5" type="ORF">GGQ73_002884</name>
</gene>
<dbReference type="Gene3D" id="1.10.10.60">
    <property type="entry name" value="Homeodomain-like"/>
    <property type="match status" value="1"/>
</dbReference>
<name>A0A7W6CE60_9HYPH</name>
<evidence type="ECO:0000256" key="3">
    <source>
        <dbReference type="ARBA" id="ARBA00023163"/>
    </source>
</evidence>
<dbReference type="Proteomes" id="UP000565286">
    <property type="component" value="Unassembled WGS sequence"/>
</dbReference>
<dbReference type="InterPro" id="IPR018060">
    <property type="entry name" value="HTH_AraC"/>
</dbReference>
<evidence type="ECO:0000313" key="6">
    <source>
        <dbReference type="Proteomes" id="UP000565286"/>
    </source>
</evidence>
<sequence length="246" mass="27432">MKATSVDLRSYRGETPNECHAFVQIVLPVAGHLEIDVCGLQEKLSPAKGVIVHRHTAHTQTSDVLNRSLVVDIDEQSVPAQTLDRFASKPFIDLNLRTTKLAHYMRDLTLGGEQDAKANLAWTPILLSSLVDEKPDIVSRLTALKALVEINPLMPWPLDRMAEQADISVSRLHAVFREHFDESPHLWLRDLRMKAICRLLTGSNLPIAQIADRAGFSDQTALTRAMKKIVGTTPAAYRREFSGLPQ</sequence>
<dbReference type="PANTHER" id="PTHR46796">
    <property type="entry name" value="HTH-TYPE TRANSCRIPTIONAL ACTIVATOR RHAS-RELATED"/>
    <property type="match status" value="1"/>
</dbReference>
<dbReference type="InterPro" id="IPR050204">
    <property type="entry name" value="AraC_XylS_family_regulators"/>
</dbReference>
<comment type="caution">
    <text evidence="5">The sequence shown here is derived from an EMBL/GenBank/DDBJ whole genome shotgun (WGS) entry which is preliminary data.</text>
</comment>
<keyword evidence="2 5" id="KW-0238">DNA-binding</keyword>
<dbReference type="PROSITE" id="PS01124">
    <property type="entry name" value="HTH_ARAC_FAMILY_2"/>
    <property type="match status" value="1"/>
</dbReference>
<evidence type="ECO:0000313" key="5">
    <source>
        <dbReference type="EMBL" id="MBB3946920.1"/>
    </source>
</evidence>
<dbReference type="AlphaFoldDB" id="A0A7W6CE60"/>
<keyword evidence="3" id="KW-0804">Transcription</keyword>
<keyword evidence="1" id="KW-0805">Transcription regulation</keyword>
<evidence type="ECO:0000256" key="1">
    <source>
        <dbReference type="ARBA" id="ARBA00023015"/>
    </source>
</evidence>
<dbReference type="GO" id="GO:0003700">
    <property type="term" value="F:DNA-binding transcription factor activity"/>
    <property type="evidence" value="ECO:0007669"/>
    <property type="project" value="InterPro"/>
</dbReference>
<accession>A0A7W6CE60</accession>
<evidence type="ECO:0000259" key="4">
    <source>
        <dbReference type="PROSITE" id="PS01124"/>
    </source>
</evidence>
<protein>
    <submittedName>
        <fullName evidence="5">AraC-like DNA-binding protein</fullName>
    </submittedName>
</protein>
<feature type="domain" description="HTH araC/xylS-type" evidence="4">
    <location>
        <begin position="142"/>
        <end position="240"/>
    </location>
</feature>
<dbReference type="Pfam" id="PF12833">
    <property type="entry name" value="HTH_18"/>
    <property type="match status" value="1"/>
</dbReference>
<organism evidence="5 6">
    <name type="scientific">Rhizobium skierniewicense</name>
    <dbReference type="NCBI Taxonomy" id="984260"/>
    <lineage>
        <taxon>Bacteria</taxon>
        <taxon>Pseudomonadati</taxon>
        <taxon>Pseudomonadota</taxon>
        <taxon>Alphaproteobacteria</taxon>
        <taxon>Hyphomicrobiales</taxon>
        <taxon>Rhizobiaceae</taxon>
        <taxon>Rhizobium/Agrobacterium group</taxon>
        <taxon>Rhizobium</taxon>
    </lineage>
</organism>
<reference evidence="5 6" key="1">
    <citation type="submission" date="2020-08" db="EMBL/GenBank/DDBJ databases">
        <title>Genomic Encyclopedia of Type Strains, Phase IV (KMG-IV): sequencing the most valuable type-strain genomes for metagenomic binning, comparative biology and taxonomic classification.</title>
        <authorList>
            <person name="Goeker M."/>
        </authorList>
    </citation>
    <scope>NUCLEOTIDE SEQUENCE [LARGE SCALE GENOMIC DNA]</scope>
    <source>
        <strain evidence="5 6">DSM 26438</strain>
    </source>
</reference>
<dbReference type="InterPro" id="IPR009057">
    <property type="entry name" value="Homeodomain-like_sf"/>
</dbReference>
<evidence type="ECO:0000256" key="2">
    <source>
        <dbReference type="ARBA" id="ARBA00023125"/>
    </source>
</evidence>